<dbReference type="AlphaFoldDB" id="A0A847HC17"/>
<dbReference type="GO" id="GO:0003677">
    <property type="term" value="F:DNA binding"/>
    <property type="evidence" value="ECO:0007669"/>
    <property type="project" value="InterPro"/>
</dbReference>
<feature type="non-terminal residue" evidence="3">
    <location>
        <position position="1"/>
    </location>
</feature>
<evidence type="ECO:0000313" key="4">
    <source>
        <dbReference type="Proteomes" id="UP000523614"/>
    </source>
</evidence>
<accession>A0A847HC17</accession>
<dbReference type="GO" id="GO:0015074">
    <property type="term" value="P:DNA integration"/>
    <property type="evidence" value="ECO:0007669"/>
    <property type="project" value="InterPro"/>
</dbReference>
<name>A0A847HC17_9CORY</name>
<gene>
    <name evidence="3" type="ORF">GX570_09065</name>
</gene>
<dbReference type="GO" id="GO:0006310">
    <property type="term" value="P:DNA recombination"/>
    <property type="evidence" value="ECO:0007669"/>
    <property type="project" value="UniProtKB-KW"/>
</dbReference>
<proteinExistence type="predicted"/>
<dbReference type="InterPro" id="IPR011010">
    <property type="entry name" value="DNA_brk_join_enz"/>
</dbReference>
<protein>
    <submittedName>
        <fullName evidence="3">Tyrosine-type recombinase/integrase</fullName>
    </submittedName>
</protein>
<dbReference type="Proteomes" id="UP000523614">
    <property type="component" value="Unassembled WGS sequence"/>
</dbReference>
<sequence>DACKNIDDSFPDVTPHDLRHAAASMMISAGANALVVQRQLGHSSAKMTLDKYSHLFDSDLDDIIDAFPQDRGIVV</sequence>
<dbReference type="InterPro" id="IPR002104">
    <property type="entry name" value="Integrase_catalytic"/>
</dbReference>
<dbReference type="EMBL" id="JAAYYP010000321">
    <property type="protein sequence ID" value="NLF91477.1"/>
    <property type="molecule type" value="Genomic_DNA"/>
</dbReference>
<dbReference type="Pfam" id="PF00589">
    <property type="entry name" value="Phage_integrase"/>
    <property type="match status" value="1"/>
</dbReference>
<dbReference type="SUPFAM" id="SSF56349">
    <property type="entry name" value="DNA breaking-rejoining enzymes"/>
    <property type="match status" value="1"/>
</dbReference>
<evidence type="ECO:0000256" key="1">
    <source>
        <dbReference type="ARBA" id="ARBA00023172"/>
    </source>
</evidence>
<dbReference type="InterPro" id="IPR013762">
    <property type="entry name" value="Integrase-like_cat_sf"/>
</dbReference>
<organism evidence="3 4">
    <name type="scientific">Corynebacterium marinum</name>
    <dbReference type="NCBI Taxonomy" id="349751"/>
    <lineage>
        <taxon>Bacteria</taxon>
        <taxon>Bacillati</taxon>
        <taxon>Actinomycetota</taxon>
        <taxon>Actinomycetes</taxon>
        <taxon>Mycobacteriales</taxon>
        <taxon>Corynebacteriaceae</taxon>
        <taxon>Corynebacterium</taxon>
    </lineage>
</organism>
<reference evidence="3 4" key="1">
    <citation type="journal article" date="2020" name="Biotechnol. Biofuels">
        <title>New insights from the biogas microbiome by comprehensive genome-resolved metagenomics of nearly 1600 species originating from multiple anaerobic digesters.</title>
        <authorList>
            <person name="Campanaro S."/>
            <person name="Treu L."/>
            <person name="Rodriguez-R L.M."/>
            <person name="Kovalovszki A."/>
            <person name="Ziels R.M."/>
            <person name="Maus I."/>
            <person name="Zhu X."/>
            <person name="Kougias P.G."/>
            <person name="Basile A."/>
            <person name="Luo G."/>
            <person name="Schluter A."/>
            <person name="Konstantinidis K.T."/>
            <person name="Angelidaki I."/>
        </authorList>
    </citation>
    <scope>NUCLEOTIDE SEQUENCE [LARGE SCALE GENOMIC DNA]</scope>
    <source>
        <strain evidence="3">AS06rmzACSIP_235</strain>
    </source>
</reference>
<keyword evidence="1" id="KW-0233">DNA recombination</keyword>
<comment type="caution">
    <text evidence="3">The sequence shown here is derived from an EMBL/GenBank/DDBJ whole genome shotgun (WGS) entry which is preliminary data.</text>
</comment>
<evidence type="ECO:0000259" key="2">
    <source>
        <dbReference type="PROSITE" id="PS51898"/>
    </source>
</evidence>
<feature type="domain" description="Tyr recombinase" evidence="2">
    <location>
        <begin position="1"/>
        <end position="65"/>
    </location>
</feature>
<dbReference type="PROSITE" id="PS51898">
    <property type="entry name" value="TYR_RECOMBINASE"/>
    <property type="match status" value="1"/>
</dbReference>
<dbReference type="Gene3D" id="1.10.443.10">
    <property type="entry name" value="Intergrase catalytic core"/>
    <property type="match status" value="1"/>
</dbReference>
<evidence type="ECO:0000313" key="3">
    <source>
        <dbReference type="EMBL" id="NLF91477.1"/>
    </source>
</evidence>